<gene>
    <name evidence="2" type="primary">ORF197911</name>
    <name evidence="3" type="synonym">ORF197916</name>
</gene>
<dbReference type="EMBL" id="HACG01047054">
    <property type="protein sequence ID" value="CEK93919.1"/>
    <property type="molecule type" value="Transcribed_RNA"/>
</dbReference>
<feature type="non-terminal residue" evidence="2">
    <location>
        <position position="1"/>
    </location>
</feature>
<name>A0A0B7BLW2_9EUPU</name>
<organism evidence="2">
    <name type="scientific">Arion vulgaris</name>
    <dbReference type="NCBI Taxonomy" id="1028688"/>
    <lineage>
        <taxon>Eukaryota</taxon>
        <taxon>Metazoa</taxon>
        <taxon>Spiralia</taxon>
        <taxon>Lophotrochozoa</taxon>
        <taxon>Mollusca</taxon>
        <taxon>Gastropoda</taxon>
        <taxon>Heterobranchia</taxon>
        <taxon>Euthyneura</taxon>
        <taxon>Panpulmonata</taxon>
        <taxon>Eupulmonata</taxon>
        <taxon>Stylommatophora</taxon>
        <taxon>Helicina</taxon>
        <taxon>Arionoidea</taxon>
        <taxon>Arionidae</taxon>
        <taxon>Arion</taxon>
    </lineage>
</organism>
<dbReference type="EMBL" id="HACG01047053">
    <property type="protein sequence ID" value="CEK93918.1"/>
    <property type="molecule type" value="Transcribed_RNA"/>
</dbReference>
<feature type="region of interest" description="Disordered" evidence="1">
    <location>
        <begin position="46"/>
        <end position="67"/>
    </location>
</feature>
<evidence type="ECO:0000313" key="2">
    <source>
        <dbReference type="EMBL" id="CEK93918.1"/>
    </source>
</evidence>
<protein>
    <recommendedName>
        <fullName evidence="4">RNase H type-1 domain-containing protein</fullName>
    </recommendedName>
</protein>
<sequence>LEKSKTHYIALSAEAKIHSNLTLRIRQPNAAHCGITRNEAADRLAKAGTTREKFHHRTSLREEKTLM</sequence>
<evidence type="ECO:0008006" key="4">
    <source>
        <dbReference type="Google" id="ProtNLM"/>
    </source>
</evidence>
<accession>A0A0B7BLW2</accession>
<evidence type="ECO:0000256" key="1">
    <source>
        <dbReference type="SAM" id="MobiDB-lite"/>
    </source>
</evidence>
<reference evidence="2" key="1">
    <citation type="submission" date="2014-12" db="EMBL/GenBank/DDBJ databases">
        <title>Insight into the proteome of Arion vulgaris.</title>
        <authorList>
            <person name="Aradska J."/>
            <person name="Bulat T."/>
            <person name="Smidak R."/>
            <person name="Sarate P."/>
            <person name="Gangsoo J."/>
            <person name="Sialana F."/>
            <person name="Bilban M."/>
            <person name="Lubec G."/>
        </authorList>
    </citation>
    <scope>NUCLEOTIDE SEQUENCE</scope>
    <source>
        <tissue evidence="2">Skin</tissue>
    </source>
</reference>
<dbReference type="AlphaFoldDB" id="A0A0B7BLW2"/>
<proteinExistence type="predicted"/>
<evidence type="ECO:0000313" key="3">
    <source>
        <dbReference type="EMBL" id="CEK93919.1"/>
    </source>
</evidence>